<dbReference type="PANTHER" id="PTHR21221">
    <property type="entry name" value="UREIDOGLYCOLATE HYDROLASE"/>
    <property type="match status" value="1"/>
</dbReference>
<dbReference type="RefSeq" id="WP_146201905.1">
    <property type="nucleotide sequence ID" value="NZ_PDOA01000008.1"/>
</dbReference>
<comment type="caution">
    <text evidence="5">The sequence shown here is derived from an EMBL/GenBank/DDBJ whole genome shotgun (WGS) entry which is preliminary data.</text>
</comment>
<dbReference type="EMBL" id="PDOA01000008">
    <property type="protein sequence ID" value="PWC28349.1"/>
    <property type="molecule type" value="Genomic_DNA"/>
</dbReference>
<dbReference type="InterPro" id="IPR011051">
    <property type="entry name" value="RmlC_Cupin_sf"/>
</dbReference>
<name>A0A2U1V351_9PROT</name>
<dbReference type="Proteomes" id="UP000245048">
    <property type="component" value="Unassembled WGS sequence"/>
</dbReference>
<evidence type="ECO:0000313" key="6">
    <source>
        <dbReference type="Proteomes" id="UP000245048"/>
    </source>
</evidence>
<evidence type="ECO:0000256" key="2">
    <source>
        <dbReference type="ARBA" id="ARBA00022631"/>
    </source>
</evidence>
<keyword evidence="5" id="KW-0378">Hydrolase</keyword>
<gene>
    <name evidence="5" type="ORF">CR165_13790</name>
</gene>
<accession>A0A2U1V351</accession>
<dbReference type="PANTHER" id="PTHR21221:SF1">
    <property type="entry name" value="UREIDOGLYCOLATE LYASE"/>
    <property type="match status" value="1"/>
</dbReference>
<evidence type="ECO:0000256" key="1">
    <source>
        <dbReference type="ARBA" id="ARBA00011738"/>
    </source>
</evidence>
<dbReference type="AlphaFoldDB" id="A0A2U1V351"/>
<dbReference type="GO" id="GO:0006144">
    <property type="term" value="P:purine nucleobase metabolic process"/>
    <property type="evidence" value="ECO:0007669"/>
    <property type="project" value="UniProtKB-KW"/>
</dbReference>
<keyword evidence="2" id="KW-0659">Purine metabolism</keyword>
<dbReference type="GO" id="GO:0050385">
    <property type="term" value="F:ureidoglycolate lyase activity"/>
    <property type="evidence" value="ECO:0007669"/>
    <property type="project" value="UniProtKB-EC"/>
</dbReference>
<evidence type="ECO:0000256" key="4">
    <source>
        <dbReference type="ARBA" id="ARBA00047684"/>
    </source>
</evidence>
<comment type="catalytic activity">
    <reaction evidence="4">
        <text>(S)-ureidoglycolate = urea + glyoxylate</text>
        <dbReference type="Rhea" id="RHEA:11304"/>
        <dbReference type="ChEBI" id="CHEBI:16199"/>
        <dbReference type="ChEBI" id="CHEBI:36655"/>
        <dbReference type="ChEBI" id="CHEBI:57296"/>
        <dbReference type="EC" id="4.3.2.3"/>
    </reaction>
</comment>
<keyword evidence="3" id="KW-0456">Lyase</keyword>
<evidence type="ECO:0000313" key="5">
    <source>
        <dbReference type="EMBL" id="PWC28349.1"/>
    </source>
</evidence>
<evidence type="ECO:0000256" key="3">
    <source>
        <dbReference type="ARBA" id="ARBA00023239"/>
    </source>
</evidence>
<dbReference type="Pfam" id="PF04115">
    <property type="entry name" value="Ureidogly_lyase"/>
    <property type="match status" value="1"/>
</dbReference>
<reference evidence="6" key="1">
    <citation type="submission" date="2017-10" db="EMBL/GenBank/DDBJ databases">
        <authorList>
            <person name="Toshchakov S.V."/>
            <person name="Goeva M.A."/>
        </authorList>
    </citation>
    <scope>NUCLEOTIDE SEQUENCE [LARGE SCALE GENOMIC DNA]</scope>
    <source>
        <strain evidence="6">JR1/69-1-13</strain>
    </source>
</reference>
<dbReference type="OrthoDB" id="9804602at2"/>
<dbReference type="SUPFAM" id="SSF51182">
    <property type="entry name" value="RmlC-like cupins"/>
    <property type="match status" value="1"/>
</dbReference>
<dbReference type="GO" id="GO:0004848">
    <property type="term" value="F:ureidoglycolate hydrolase activity"/>
    <property type="evidence" value="ECO:0007669"/>
    <property type="project" value="InterPro"/>
</dbReference>
<dbReference type="InterPro" id="IPR007247">
    <property type="entry name" value="Ureidogly_lyase"/>
</dbReference>
<dbReference type="CDD" id="cd20298">
    <property type="entry name" value="cupin_UAH"/>
    <property type="match status" value="1"/>
</dbReference>
<dbReference type="InterPro" id="IPR024060">
    <property type="entry name" value="Ureidoglycolate_lyase_dom_sf"/>
</dbReference>
<keyword evidence="6" id="KW-1185">Reference proteome</keyword>
<dbReference type="Gene3D" id="2.60.120.480">
    <property type="entry name" value="Ureidoglycolate hydrolase"/>
    <property type="match status" value="1"/>
</dbReference>
<dbReference type="GO" id="GO:0000256">
    <property type="term" value="P:allantoin catabolic process"/>
    <property type="evidence" value="ECO:0007669"/>
    <property type="project" value="InterPro"/>
</dbReference>
<protein>
    <submittedName>
        <fullName evidence="5">Ureidoglycolate hydrolase</fullName>
    </submittedName>
</protein>
<dbReference type="InterPro" id="IPR047233">
    <property type="entry name" value="UAH_cupin"/>
</dbReference>
<proteinExistence type="predicted"/>
<organism evidence="5 6">
    <name type="scientific">Teichococcus aestuarii</name>
    <dbReference type="NCBI Taxonomy" id="568898"/>
    <lineage>
        <taxon>Bacteria</taxon>
        <taxon>Pseudomonadati</taxon>
        <taxon>Pseudomonadota</taxon>
        <taxon>Alphaproteobacteria</taxon>
        <taxon>Acetobacterales</taxon>
        <taxon>Roseomonadaceae</taxon>
        <taxon>Roseomonas</taxon>
    </lineage>
</organism>
<comment type="subunit">
    <text evidence="1">Homodimer.</text>
</comment>
<sequence>MTMLTPRPLTPEAFAPFGEVLEVPAEAGRLYYERALATSRPGAWPSLSLSMKEPHDGGPLRVHQMERHAFSSQSFIPLGPVRWLVIVAPHAAEGGPDMAHAEAFIASHGQGVTYGADVWHHPLTVLDAPGRFAVVMWRDGTAADEEFVSVTPFDLALG</sequence>